<dbReference type="InterPro" id="IPR042047">
    <property type="entry name" value="SleB_dom1"/>
</dbReference>
<dbReference type="AlphaFoldDB" id="A0A839Z6A5"/>
<organism evidence="2 3">
    <name type="scientific">Sphingomicrobium lutaoense</name>
    <dbReference type="NCBI Taxonomy" id="515949"/>
    <lineage>
        <taxon>Bacteria</taxon>
        <taxon>Pseudomonadati</taxon>
        <taxon>Pseudomonadota</taxon>
        <taxon>Alphaproteobacteria</taxon>
        <taxon>Sphingomonadales</taxon>
        <taxon>Sphingomonadaceae</taxon>
        <taxon>Sphingomicrobium</taxon>
    </lineage>
</organism>
<keyword evidence="2" id="KW-0378">Hydrolase</keyword>
<dbReference type="GO" id="GO:0016787">
    <property type="term" value="F:hydrolase activity"/>
    <property type="evidence" value="ECO:0007669"/>
    <property type="project" value="UniProtKB-KW"/>
</dbReference>
<evidence type="ECO:0000313" key="2">
    <source>
        <dbReference type="EMBL" id="MBB3764244.1"/>
    </source>
</evidence>
<gene>
    <name evidence="2" type="ORF">FHS50_001267</name>
</gene>
<name>A0A839Z6A5_9SPHN</name>
<protein>
    <submittedName>
        <fullName evidence="2">Spore germination cell wall hydrolase CwlJ-like protein</fullName>
    </submittedName>
</protein>
<dbReference type="InterPro" id="IPR011105">
    <property type="entry name" value="Cell_wall_hydrolase_SleB"/>
</dbReference>
<feature type="domain" description="Cell wall hydrolase SleB" evidence="1">
    <location>
        <begin position="78"/>
        <end position="181"/>
    </location>
</feature>
<dbReference type="EMBL" id="JACICF010000001">
    <property type="protein sequence ID" value="MBB3764244.1"/>
    <property type="molecule type" value="Genomic_DNA"/>
</dbReference>
<accession>A0A839Z6A5</accession>
<comment type="caution">
    <text evidence="2">The sequence shown here is derived from an EMBL/GenBank/DDBJ whole genome shotgun (WGS) entry which is preliminary data.</text>
</comment>
<sequence>MFAVTAGESGAMAQTMQNIPMVQAMFDRQEIAEEIIEESLEDEQPATLPELVEEYKTGEKLDEEGRCLANAVYFEARGESLEGQLAVADVVLNRAASNKYPSSWCDVVKQRAQFSFVQNRRFPRITENKAWETAKAVARIAMDDAHEIVPSDVLWYHADYVAPSWGKRLSKVAKVGVHIFYRA</sequence>
<dbReference type="Gene3D" id="1.10.10.2520">
    <property type="entry name" value="Cell wall hydrolase SleB, domain 1"/>
    <property type="match status" value="1"/>
</dbReference>
<evidence type="ECO:0000313" key="3">
    <source>
        <dbReference type="Proteomes" id="UP000578569"/>
    </source>
</evidence>
<keyword evidence="3" id="KW-1185">Reference proteome</keyword>
<reference evidence="2 3" key="1">
    <citation type="submission" date="2020-08" db="EMBL/GenBank/DDBJ databases">
        <title>Genomic Encyclopedia of Type Strains, Phase IV (KMG-IV): sequencing the most valuable type-strain genomes for metagenomic binning, comparative biology and taxonomic classification.</title>
        <authorList>
            <person name="Goeker M."/>
        </authorList>
    </citation>
    <scope>NUCLEOTIDE SEQUENCE [LARGE SCALE GENOMIC DNA]</scope>
    <source>
        <strain evidence="2 3">DSM 24194</strain>
    </source>
</reference>
<dbReference type="RefSeq" id="WP_183933521.1">
    <property type="nucleotide sequence ID" value="NZ_JACICF010000001.1"/>
</dbReference>
<dbReference type="Proteomes" id="UP000578569">
    <property type="component" value="Unassembled WGS sequence"/>
</dbReference>
<evidence type="ECO:0000259" key="1">
    <source>
        <dbReference type="Pfam" id="PF07486"/>
    </source>
</evidence>
<dbReference type="Pfam" id="PF07486">
    <property type="entry name" value="Hydrolase_2"/>
    <property type="match status" value="1"/>
</dbReference>
<proteinExistence type="predicted"/>